<accession>A0ABR7DLU7</accession>
<dbReference type="EMBL" id="JACOOJ010000008">
    <property type="protein sequence ID" value="MBC5632404.1"/>
    <property type="molecule type" value="Genomic_DNA"/>
</dbReference>
<protein>
    <submittedName>
        <fullName evidence="2">DUF4493 domain-containing protein</fullName>
    </submittedName>
</protein>
<comment type="caution">
    <text evidence="2">The sequence shown here is derived from an EMBL/GenBank/DDBJ whole genome shotgun (WGS) entry which is preliminary data.</text>
</comment>
<feature type="region of interest" description="Disordered" evidence="1">
    <location>
        <begin position="287"/>
        <end position="310"/>
    </location>
</feature>
<sequence>MKRNIHILYLFVFLMTGFTSCEMKDDLFGKKPSREDLPKEVGLLDLKLDPQMEKTITGNSTKATDESLNVKDFSVKILDENGEVVEEYASYADIDEVLLATGKYQVVATKGELKDAAYDTPYYEGKDSCTITSQEVSSLITPCVLSNKKITIAYTENFQERFKEDYEVVMTNGNGVLTLKSDEEKKPFFKTTDQLDFVLHATTRSGLETQYFCDLYNDPTVKEYNNIVVWLDVAEPDEPVDPDEPIDPDEPVNPDEPTEVPDSLKRPIIKVDIQLVEREYTITIPSDFVSGDDNGGGGNSGGDGGGSTTAKIQWGGTDISSPIILSSNGGSTPSVVVNISMPTGVDAMTVDISTTNPDFGEAVDLIGSHFNMLALTEKQLVLLDQVSKGKKSVKFDVSSFMPLLANELFAGTHKFKIYVKDQNGVSDTKTLTVIVK</sequence>
<keyword evidence="3" id="KW-1185">Reference proteome</keyword>
<dbReference type="InterPro" id="IPR027840">
    <property type="entry name" value="DUF4493"/>
</dbReference>
<gene>
    <name evidence="2" type="ORF">H8S65_06435</name>
</gene>
<feature type="compositionally biased region" description="Acidic residues" evidence="1">
    <location>
        <begin position="236"/>
        <end position="259"/>
    </location>
</feature>
<dbReference type="RefSeq" id="WP_186929174.1">
    <property type="nucleotide sequence ID" value="NZ_JACOOJ010000008.1"/>
</dbReference>
<dbReference type="Pfam" id="PF14900">
    <property type="entry name" value="DUF4493"/>
    <property type="match status" value="1"/>
</dbReference>
<dbReference type="Proteomes" id="UP000651475">
    <property type="component" value="Unassembled WGS sequence"/>
</dbReference>
<feature type="compositionally biased region" description="Gly residues" evidence="1">
    <location>
        <begin position="293"/>
        <end position="307"/>
    </location>
</feature>
<feature type="region of interest" description="Disordered" evidence="1">
    <location>
        <begin position="236"/>
        <end position="262"/>
    </location>
</feature>
<proteinExistence type="predicted"/>
<evidence type="ECO:0000313" key="3">
    <source>
        <dbReference type="Proteomes" id="UP000651475"/>
    </source>
</evidence>
<evidence type="ECO:0000313" key="2">
    <source>
        <dbReference type="EMBL" id="MBC5632404.1"/>
    </source>
</evidence>
<dbReference type="PROSITE" id="PS51257">
    <property type="entry name" value="PROKAR_LIPOPROTEIN"/>
    <property type="match status" value="1"/>
</dbReference>
<organism evidence="2 3">
    <name type="scientific">Parabacteroides hominis</name>
    <dbReference type="NCBI Taxonomy" id="2763057"/>
    <lineage>
        <taxon>Bacteria</taxon>
        <taxon>Pseudomonadati</taxon>
        <taxon>Bacteroidota</taxon>
        <taxon>Bacteroidia</taxon>
        <taxon>Bacteroidales</taxon>
        <taxon>Tannerellaceae</taxon>
        <taxon>Parabacteroides</taxon>
    </lineage>
</organism>
<reference evidence="2 3" key="1">
    <citation type="submission" date="2020-08" db="EMBL/GenBank/DDBJ databases">
        <title>Genome public.</title>
        <authorList>
            <person name="Liu C."/>
            <person name="Sun Q."/>
        </authorList>
    </citation>
    <scope>NUCLEOTIDE SEQUENCE [LARGE SCALE GENOMIC DNA]</scope>
    <source>
        <strain evidence="2 3">NSJ-79</strain>
    </source>
</reference>
<name>A0ABR7DLU7_9BACT</name>
<evidence type="ECO:0000256" key="1">
    <source>
        <dbReference type="SAM" id="MobiDB-lite"/>
    </source>
</evidence>